<dbReference type="PANTHER" id="PTHR45036:SF1">
    <property type="entry name" value="METHYLTRANSFERASE LIKE 7A"/>
    <property type="match status" value="1"/>
</dbReference>
<organism evidence="2 3">
    <name type="scientific">Ktedonobacter robiniae</name>
    <dbReference type="NCBI Taxonomy" id="2778365"/>
    <lineage>
        <taxon>Bacteria</taxon>
        <taxon>Bacillati</taxon>
        <taxon>Chloroflexota</taxon>
        <taxon>Ktedonobacteria</taxon>
        <taxon>Ktedonobacterales</taxon>
        <taxon>Ktedonobacteraceae</taxon>
        <taxon>Ktedonobacter</taxon>
    </lineage>
</organism>
<evidence type="ECO:0000313" key="3">
    <source>
        <dbReference type="Proteomes" id="UP000654345"/>
    </source>
</evidence>
<dbReference type="Proteomes" id="UP000654345">
    <property type="component" value="Unassembled WGS sequence"/>
</dbReference>
<evidence type="ECO:0000259" key="1">
    <source>
        <dbReference type="Pfam" id="PF08241"/>
    </source>
</evidence>
<dbReference type="InterPro" id="IPR052356">
    <property type="entry name" value="Thiol_S-MT"/>
</dbReference>
<dbReference type="InterPro" id="IPR013216">
    <property type="entry name" value="Methyltransf_11"/>
</dbReference>
<protein>
    <submittedName>
        <fullName evidence="2">Methyltransferase type 11</fullName>
    </submittedName>
</protein>
<evidence type="ECO:0000313" key="2">
    <source>
        <dbReference type="EMBL" id="GHO59825.1"/>
    </source>
</evidence>
<name>A0ABQ3V5E3_9CHLR</name>
<dbReference type="Pfam" id="PF08241">
    <property type="entry name" value="Methyltransf_11"/>
    <property type="match status" value="1"/>
</dbReference>
<dbReference type="EMBL" id="BNJG01000003">
    <property type="protein sequence ID" value="GHO59825.1"/>
    <property type="molecule type" value="Genomic_DNA"/>
</dbReference>
<feature type="domain" description="Methyltransferase type 11" evidence="1">
    <location>
        <begin position="49"/>
        <end position="144"/>
    </location>
</feature>
<dbReference type="GO" id="GO:0008168">
    <property type="term" value="F:methyltransferase activity"/>
    <property type="evidence" value="ECO:0007669"/>
    <property type="project" value="UniProtKB-KW"/>
</dbReference>
<comment type="caution">
    <text evidence="2">The sequence shown here is derived from an EMBL/GenBank/DDBJ whole genome shotgun (WGS) entry which is preliminary data.</text>
</comment>
<dbReference type="CDD" id="cd02440">
    <property type="entry name" value="AdoMet_MTases"/>
    <property type="match status" value="1"/>
</dbReference>
<dbReference type="PANTHER" id="PTHR45036">
    <property type="entry name" value="METHYLTRANSFERASE LIKE 7B"/>
    <property type="match status" value="1"/>
</dbReference>
<gene>
    <name evidence="2" type="ORF">KSB_83000</name>
</gene>
<accession>A0ABQ3V5E3</accession>
<reference evidence="2 3" key="1">
    <citation type="journal article" date="2021" name="Int. J. Syst. Evol. Microbiol.">
        <title>Reticulibacter mediterranei gen. nov., sp. nov., within the new family Reticulibacteraceae fam. nov., and Ktedonospora formicarum gen. nov., sp. nov., Ktedonobacter robiniae sp. nov., Dictyobacter formicarum sp. nov. and Dictyobacter arantiisoli sp. nov., belonging to the class Ktedonobacteria.</title>
        <authorList>
            <person name="Yabe S."/>
            <person name="Zheng Y."/>
            <person name="Wang C.M."/>
            <person name="Sakai Y."/>
            <person name="Abe K."/>
            <person name="Yokota A."/>
            <person name="Donadio S."/>
            <person name="Cavaletti L."/>
            <person name="Monciardini P."/>
        </authorList>
    </citation>
    <scope>NUCLEOTIDE SEQUENCE [LARGE SCALE GENOMIC DNA]</scope>
    <source>
        <strain evidence="2 3">SOSP1-30</strain>
    </source>
</reference>
<dbReference type="Gene3D" id="3.40.50.150">
    <property type="entry name" value="Vaccinia Virus protein VP39"/>
    <property type="match status" value="1"/>
</dbReference>
<keyword evidence="2" id="KW-0489">Methyltransferase</keyword>
<dbReference type="RefSeq" id="WP_201375969.1">
    <property type="nucleotide sequence ID" value="NZ_BNJG01000003.1"/>
</dbReference>
<dbReference type="InterPro" id="IPR029063">
    <property type="entry name" value="SAM-dependent_MTases_sf"/>
</dbReference>
<dbReference type="GO" id="GO:0032259">
    <property type="term" value="P:methylation"/>
    <property type="evidence" value="ECO:0007669"/>
    <property type="project" value="UniProtKB-KW"/>
</dbReference>
<keyword evidence="2" id="KW-0808">Transferase</keyword>
<proteinExistence type="predicted"/>
<sequence length="213" mass="23776">MNQERLSTPAPLRRLFASYYERMSQGAAEKAYMEPLRKKIVGQAAGLVLEVGAGNGLNFACYDPEFVERVEATELDSSMLSYARTRAQSAPVSVTLTQANVEQLPFTDAYFDSIVCTLVFCSVNNPLRGLQEMRRVLKPGGQLLMIEHVRAQKRMLALVQDLITPLTRLLLGNCHWNRSTVQTVQKAGFQDIRLEYLTPVGELMPLVIILAKG</sequence>
<keyword evidence="3" id="KW-1185">Reference proteome</keyword>
<dbReference type="SUPFAM" id="SSF53335">
    <property type="entry name" value="S-adenosyl-L-methionine-dependent methyltransferases"/>
    <property type="match status" value="1"/>
</dbReference>